<reference evidence="10 11" key="1">
    <citation type="submission" date="2017-02" db="EMBL/GenBank/DDBJ databases">
        <title>Draft genome sequence of Moraxella lincolnii CCUG 9405T type strain.</title>
        <authorList>
            <person name="Salva-Serra F."/>
            <person name="Engstrom-Jakobsson H."/>
            <person name="Thorell K."/>
            <person name="Jaen-Luchoro D."/>
            <person name="Gonzales-Siles L."/>
            <person name="Karlsson R."/>
            <person name="Yazdan S."/>
            <person name="Boulund F."/>
            <person name="Johnning A."/>
            <person name="Engstrand L."/>
            <person name="Kristiansson E."/>
            <person name="Moore E."/>
        </authorList>
    </citation>
    <scope>NUCLEOTIDE SEQUENCE [LARGE SCALE GENOMIC DNA]</scope>
    <source>
        <strain evidence="10 11">CCUG 9405</strain>
    </source>
</reference>
<gene>
    <name evidence="9" type="primary">secE</name>
    <name evidence="10" type="ORF">B0682_08120</name>
</gene>
<dbReference type="Proteomes" id="UP000191094">
    <property type="component" value="Unassembled WGS sequence"/>
</dbReference>
<dbReference type="EMBL" id="MUYT01000012">
    <property type="protein sequence ID" value="OOS19890.1"/>
    <property type="molecule type" value="Genomic_DNA"/>
</dbReference>
<dbReference type="HAMAP" id="MF_00422">
    <property type="entry name" value="SecE"/>
    <property type="match status" value="1"/>
</dbReference>
<evidence type="ECO:0000256" key="1">
    <source>
        <dbReference type="ARBA" id="ARBA00004370"/>
    </source>
</evidence>
<evidence type="ECO:0000256" key="4">
    <source>
        <dbReference type="ARBA" id="ARBA00022692"/>
    </source>
</evidence>
<dbReference type="PANTHER" id="PTHR33910:SF1">
    <property type="entry name" value="PROTEIN TRANSLOCASE SUBUNIT SECE"/>
    <property type="match status" value="1"/>
</dbReference>
<dbReference type="Gene3D" id="1.20.5.1030">
    <property type="entry name" value="Preprotein translocase secy subunit"/>
    <property type="match status" value="1"/>
</dbReference>
<keyword evidence="4 9" id="KW-0812">Transmembrane</keyword>
<feature type="transmembrane region" description="Helical" evidence="9">
    <location>
        <begin position="40"/>
        <end position="58"/>
    </location>
</feature>
<evidence type="ECO:0000256" key="3">
    <source>
        <dbReference type="ARBA" id="ARBA00022475"/>
    </source>
</evidence>
<dbReference type="GO" id="GO:0006605">
    <property type="term" value="P:protein targeting"/>
    <property type="evidence" value="ECO:0007669"/>
    <property type="project" value="UniProtKB-UniRule"/>
</dbReference>
<dbReference type="InterPro" id="IPR038379">
    <property type="entry name" value="SecE_sf"/>
</dbReference>
<proteinExistence type="inferred from homology"/>
<dbReference type="Pfam" id="PF00584">
    <property type="entry name" value="SecE"/>
    <property type="match status" value="1"/>
</dbReference>
<name>A0A1T0CC20_9GAMM</name>
<evidence type="ECO:0000256" key="5">
    <source>
        <dbReference type="ARBA" id="ARBA00022927"/>
    </source>
</evidence>
<dbReference type="STRING" id="90241.B0682_08120"/>
<dbReference type="InterPro" id="IPR005807">
    <property type="entry name" value="SecE_bac"/>
</dbReference>
<keyword evidence="7 9" id="KW-0811">Translocation</keyword>
<keyword evidence="2 9" id="KW-0813">Transport</keyword>
<comment type="subcellular location">
    <subcellularLocation>
        <location evidence="1">Membrane</location>
    </subcellularLocation>
</comment>
<keyword evidence="5 9" id="KW-0653">Protein transport</keyword>
<dbReference type="GO" id="GO:0005886">
    <property type="term" value="C:plasma membrane"/>
    <property type="evidence" value="ECO:0007669"/>
    <property type="project" value="UniProtKB-UniRule"/>
</dbReference>
<feature type="transmembrane region" description="Helical" evidence="9">
    <location>
        <begin position="121"/>
        <end position="140"/>
    </location>
</feature>
<dbReference type="GO" id="GO:0065002">
    <property type="term" value="P:intracellular protein transmembrane transport"/>
    <property type="evidence" value="ECO:0007669"/>
    <property type="project" value="UniProtKB-UniRule"/>
</dbReference>
<comment type="caution">
    <text evidence="10">The sequence shown here is derived from an EMBL/GenBank/DDBJ whole genome shotgun (WGS) entry which is preliminary data.</text>
</comment>
<evidence type="ECO:0000256" key="2">
    <source>
        <dbReference type="ARBA" id="ARBA00022448"/>
    </source>
</evidence>
<dbReference type="RefSeq" id="WP_078308115.1">
    <property type="nucleotide sequence ID" value="NZ_MUYT01000012.1"/>
</dbReference>
<comment type="subunit">
    <text evidence="9">Component of the Sec protein translocase complex. Heterotrimer consisting of SecY, SecE and SecG subunits. The heterotrimers can form oligomers, although 1 heterotrimer is thought to be able to translocate proteins. Interacts with the ribosome. Interacts with SecDF, and other proteins may be involved. Interacts with SecA.</text>
</comment>
<dbReference type="PRINTS" id="PR01650">
    <property type="entry name" value="SECETRNLCASE"/>
</dbReference>
<comment type="similarity">
    <text evidence="9">Belongs to the SecE/SEC61-gamma family.</text>
</comment>
<evidence type="ECO:0000313" key="10">
    <source>
        <dbReference type="EMBL" id="OOS19890.1"/>
    </source>
</evidence>
<comment type="caution">
    <text evidence="9">Lacks conserved residue(s) required for the propagation of feature annotation.</text>
</comment>
<dbReference type="NCBIfam" id="TIGR00964">
    <property type="entry name" value="secE_bact"/>
    <property type="match status" value="1"/>
</dbReference>
<keyword evidence="3 9" id="KW-1003">Cell membrane</keyword>
<protein>
    <recommendedName>
        <fullName evidence="9">Protein translocase subunit SecE</fullName>
    </recommendedName>
</protein>
<evidence type="ECO:0000256" key="7">
    <source>
        <dbReference type="ARBA" id="ARBA00023010"/>
    </source>
</evidence>
<dbReference type="NCBIfam" id="NF004373">
    <property type="entry name" value="PRK05740.1-3"/>
    <property type="match status" value="1"/>
</dbReference>
<evidence type="ECO:0000313" key="11">
    <source>
        <dbReference type="Proteomes" id="UP000191094"/>
    </source>
</evidence>
<dbReference type="GO" id="GO:0009306">
    <property type="term" value="P:protein secretion"/>
    <property type="evidence" value="ECO:0007669"/>
    <property type="project" value="UniProtKB-UniRule"/>
</dbReference>
<evidence type="ECO:0000256" key="6">
    <source>
        <dbReference type="ARBA" id="ARBA00022989"/>
    </source>
</evidence>
<evidence type="ECO:0000256" key="9">
    <source>
        <dbReference type="HAMAP-Rule" id="MF_00422"/>
    </source>
</evidence>
<comment type="function">
    <text evidence="9">Essential subunit of the Sec protein translocation channel SecYEG. Clamps together the 2 halves of SecY. May contact the channel plug during translocation.</text>
</comment>
<dbReference type="PANTHER" id="PTHR33910">
    <property type="entry name" value="PROTEIN TRANSLOCASE SUBUNIT SECE"/>
    <property type="match status" value="1"/>
</dbReference>
<sequence length="153" mass="17235">MSNQQDTLDEKLAHAKQLLNRRVKPNTAVEVAKTRSPIDYVLWIVAAICLIATTFVRERLPGYLAAANDLWVQIAIIVGLIVVALVCLAMTHQGKAFKTLLVDAGVELRRVTWPSKNETFHWTWVVMVAIVVFGFIVWLLDTIFNQLIGYFIG</sequence>
<dbReference type="InterPro" id="IPR001901">
    <property type="entry name" value="Translocase_SecE/Sec61-g"/>
</dbReference>
<organism evidence="10 11">
    <name type="scientific">Lwoffella lincolnii</name>
    <dbReference type="NCBI Taxonomy" id="90241"/>
    <lineage>
        <taxon>Bacteria</taxon>
        <taxon>Pseudomonadati</taxon>
        <taxon>Pseudomonadota</taxon>
        <taxon>Gammaproteobacteria</taxon>
        <taxon>Moraxellales</taxon>
        <taxon>Moraxellaceae</taxon>
        <taxon>Lwoffella</taxon>
    </lineage>
</organism>
<dbReference type="GO" id="GO:0043952">
    <property type="term" value="P:protein transport by the Sec complex"/>
    <property type="evidence" value="ECO:0007669"/>
    <property type="project" value="UniProtKB-UniRule"/>
</dbReference>
<dbReference type="OrthoDB" id="9806365at2"/>
<dbReference type="AlphaFoldDB" id="A0A1T0CC20"/>
<keyword evidence="8 9" id="KW-0472">Membrane</keyword>
<keyword evidence="11" id="KW-1185">Reference proteome</keyword>
<dbReference type="GO" id="GO:0008320">
    <property type="term" value="F:protein transmembrane transporter activity"/>
    <property type="evidence" value="ECO:0007669"/>
    <property type="project" value="UniProtKB-UniRule"/>
</dbReference>
<keyword evidence="6 9" id="KW-1133">Transmembrane helix</keyword>
<accession>A0A1T0CC20</accession>
<evidence type="ECO:0000256" key="8">
    <source>
        <dbReference type="ARBA" id="ARBA00023136"/>
    </source>
</evidence>
<feature type="transmembrane region" description="Helical" evidence="9">
    <location>
        <begin position="70"/>
        <end position="91"/>
    </location>
</feature>